<feature type="compositionally biased region" description="Low complexity" evidence="1">
    <location>
        <begin position="233"/>
        <end position="259"/>
    </location>
</feature>
<evidence type="ECO:0000313" key="3">
    <source>
        <dbReference type="EMBL" id="KEQ26243.1"/>
    </source>
</evidence>
<feature type="compositionally biased region" description="Low complexity" evidence="1">
    <location>
        <begin position="189"/>
        <end position="217"/>
    </location>
</feature>
<keyword evidence="2" id="KW-0732">Signal</keyword>
<evidence type="ECO:0008006" key="5">
    <source>
        <dbReference type="Google" id="ProtNLM"/>
    </source>
</evidence>
<proteinExistence type="predicted"/>
<dbReference type="EMBL" id="JNVM01000007">
    <property type="protein sequence ID" value="KEQ26243.1"/>
    <property type="molecule type" value="Genomic_DNA"/>
</dbReference>
<evidence type="ECO:0000256" key="2">
    <source>
        <dbReference type="SAM" id="SignalP"/>
    </source>
</evidence>
<dbReference type="Proteomes" id="UP000028123">
    <property type="component" value="Unassembled WGS sequence"/>
</dbReference>
<feature type="compositionally biased region" description="Polar residues" evidence="1">
    <location>
        <begin position="164"/>
        <end position="181"/>
    </location>
</feature>
<name>A0A081P6C0_9BACL</name>
<feature type="signal peptide" evidence="2">
    <location>
        <begin position="1"/>
        <end position="19"/>
    </location>
</feature>
<evidence type="ECO:0000256" key="1">
    <source>
        <dbReference type="SAM" id="MobiDB-lite"/>
    </source>
</evidence>
<accession>A0A081P6C0</accession>
<sequence length="259" mass="27868">MINKLSKWIAILLVFTLLAACGDAGNYIKDNYSLIDVQGQGKNTAKIYSVAGKDVPTVAKEIAGKEKPTEMSKDSEERMFLVYDNKIVNVQKDPNTEGTTLVEVDSIQYAKENYSSSFLQGYVAATLLQSLFGGGWFNSNRGSGYDYKGYTSSPRYNDYGRYQSAPNPGSTGSTTKPQPSTSDRKGSFTTTPSNPQTTTPSNSQSTTPSNPQTDTPSKSNPAVGDSARKSDGSKPTYKTPSSGSSKPSTSSRSGSFKRK</sequence>
<comment type="caution">
    <text evidence="3">The sequence shown here is derived from an EMBL/GenBank/DDBJ whole genome shotgun (WGS) entry which is preliminary data.</text>
</comment>
<dbReference type="PROSITE" id="PS51257">
    <property type="entry name" value="PROKAR_LIPOPROTEIN"/>
    <property type="match status" value="1"/>
</dbReference>
<dbReference type="eggNOG" id="COG3266">
    <property type="taxonomic scope" value="Bacteria"/>
</dbReference>
<gene>
    <name evidence="3" type="ORF">ET33_34830</name>
</gene>
<reference evidence="3 4" key="1">
    <citation type="submission" date="2014-06" db="EMBL/GenBank/DDBJ databases">
        <title>Draft genome sequence of Paenibacillus sp. MSt1.</title>
        <authorList>
            <person name="Aw Y.K."/>
            <person name="Ong K.S."/>
            <person name="Gan H.M."/>
            <person name="Lee S.M."/>
        </authorList>
    </citation>
    <scope>NUCLEOTIDE SEQUENCE [LARGE SCALE GENOMIC DNA]</scope>
    <source>
        <strain evidence="3 4">MSt1</strain>
    </source>
</reference>
<evidence type="ECO:0000313" key="4">
    <source>
        <dbReference type="Proteomes" id="UP000028123"/>
    </source>
</evidence>
<dbReference type="InterPro" id="IPR025341">
    <property type="entry name" value="DUF4247"/>
</dbReference>
<protein>
    <recommendedName>
        <fullName evidence="5">Lipoprotein</fullName>
    </recommendedName>
</protein>
<dbReference type="Pfam" id="PF14042">
    <property type="entry name" value="DUF4247"/>
    <property type="match status" value="1"/>
</dbReference>
<feature type="region of interest" description="Disordered" evidence="1">
    <location>
        <begin position="158"/>
        <end position="259"/>
    </location>
</feature>
<feature type="chain" id="PRO_5038878903" description="Lipoprotein" evidence="2">
    <location>
        <begin position="20"/>
        <end position="259"/>
    </location>
</feature>
<organism evidence="3 4">
    <name type="scientific">Paenibacillus tyrfis</name>
    <dbReference type="NCBI Taxonomy" id="1501230"/>
    <lineage>
        <taxon>Bacteria</taxon>
        <taxon>Bacillati</taxon>
        <taxon>Bacillota</taxon>
        <taxon>Bacilli</taxon>
        <taxon>Bacillales</taxon>
        <taxon>Paenibacillaceae</taxon>
        <taxon>Paenibacillus</taxon>
    </lineage>
</organism>
<dbReference type="RefSeq" id="WP_179223895.1">
    <property type="nucleotide sequence ID" value="NZ_FYEP01000028.1"/>
</dbReference>
<dbReference type="AlphaFoldDB" id="A0A081P6C0"/>
<keyword evidence="4" id="KW-1185">Reference proteome</keyword>